<reference evidence="2 3" key="1">
    <citation type="journal article" date="2015" name="Nature">
        <title>rRNA introns, odd ribosomes, and small enigmatic genomes across a large radiation of phyla.</title>
        <authorList>
            <person name="Brown C.T."/>
            <person name="Hug L.A."/>
            <person name="Thomas B.C."/>
            <person name="Sharon I."/>
            <person name="Castelle C.J."/>
            <person name="Singh A."/>
            <person name="Wilkins M.J."/>
            <person name="Williams K.H."/>
            <person name="Banfield J.F."/>
        </authorList>
    </citation>
    <scope>NUCLEOTIDE SEQUENCE [LARGE SCALE GENOMIC DNA]</scope>
</reference>
<dbReference type="Proteomes" id="UP000034207">
    <property type="component" value="Unassembled WGS sequence"/>
</dbReference>
<protein>
    <submittedName>
        <fullName evidence="2">Uncharacterized protein</fullName>
    </submittedName>
</protein>
<name>A0A0G0P740_UNCC2</name>
<accession>A0A0G0P740</accession>
<evidence type="ECO:0000256" key="1">
    <source>
        <dbReference type="SAM" id="MobiDB-lite"/>
    </source>
</evidence>
<gene>
    <name evidence="2" type="ORF">UT18_C0013G0006</name>
</gene>
<proteinExistence type="predicted"/>
<dbReference type="AlphaFoldDB" id="A0A0G0P740"/>
<dbReference type="EMBL" id="LBVV01000013">
    <property type="protein sequence ID" value="KKQ93959.1"/>
    <property type="molecule type" value="Genomic_DNA"/>
</dbReference>
<feature type="region of interest" description="Disordered" evidence="1">
    <location>
        <begin position="1"/>
        <end position="45"/>
    </location>
</feature>
<sequence>MGLFDFLKKKKTDADTAVETAQAPEASKEQPAESTEGADVNNSAE</sequence>
<comment type="caution">
    <text evidence="2">The sequence shown here is derived from an EMBL/GenBank/DDBJ whole genome shotgun (WGS) entry which is preliminary data.</text>
</comment>
<evidence type="ECO:0000313" key="3">
    <source>
        <dbReference type="Proteomes" id="UP000034207"/>
    </source>
</evidence>
<organism evidence="2 3">
    <name type="scientific">candidate division CPR2 bacterium GW2011_GWC2_39_10</name>
    <dbReference type="NCBI Taxonomy" id="1618345"/>
    <lineage>
        <taxon>Bacteria</taxon>
        <taxon>Bacteria division CPR2</taxon>
    </lineage>
</organism>
<evidence type="ECO:0000313" key="2">
    <source>
        <dbReference type="EMBL" id="KKQ93959.1"/>
    </source>
</evidence>